<dbReference type="InterPro" id="IPR054058">
    <property type="entry name" value="HTH_67"/>
</dbReference>
<gene>
    <name evidence="1" type="ORF">GA0070214_102576</name>
</gene>
<protein>
    <recommendedName>
        <fullName evidence="3">SalK</fullName>
    </recommendedName>
</protein>
<sequence length="317" mass="34079">MVTAGGPPARGDLPTDAEVHVAALDDTGLARLMWTHFEPVHAVTYFHPRARSAYEAVGLRGYWRGYFAGRAAPLGAVAAPTVVAAFFSFAPSMVARALPSVWRLATPEEALRARLTGAVQALAEFTYELPESHLVEAADLLEEAAGQVETAGRVLGAANAALPRGDYPLSRLWQAATTLREHRGDGHVAALVTTGLAPVEVVAWRCRVDQSREFHQPARGWTDEEWAAAEERLVEAGWLTADREPTQHGTATFRAVEEATDRAALGPWRALGAARTARLRELLEPIATRCRTIIPPKAPIGLPAQRGSAKDAAAPAR</sequence>
<name>A0A1C4VP48_9ACTN</name>
<dbReference type="Pfam" id="PF21863">
    <property type="entry name" value="HTH_67"/>
    <property type="match status" value="1"/>
</dbReference>
<evidence type="ECO:0000313" key="1">
    <source>
        <dbReference type="EMBL" id="SCE85591.1"/>
    </source>
</evidence>
<dbReference type="Proteomes" id="UP000199629">
    <property type="component" value="Unassembled WGS sequence"/>
</dbReference>
<accession>A0A1C4VP48</accession>
<dbReference type="AlphaFoldDB" id="A0A1C4VP48"/>
<dbReference type="NCBIfam" id="NF047719">
    <property type="entry name" value="SCO6745_fam_HTH"/>
    <property type="match status" value="1"/>
</dbReference>
<reference evidence="2" key="1">
    <citation type="submission" date="2016-06" db="EMBL/GenBank/DDBJ databases">
        <authorList>
            <person name="Varghese N."/>
            <person name="Submissions Spin"/>
        </authorList>
    </citation>
    <scope>NUCLEOTIDE SEQUENCE [LARGE SCALE GENOMIC DNA]</scope>
    <source>
        <strain evidence="2">DSM 45246</strain>
    </source>
</reference>
<evidence type="ECO:0000313" key="2">
    <source>
        <dbReference type="Proteomes" id="UP000199629"/>
    </source>
</evidence>
<evidence type="ECO:0008006" key="3">
    <source>
        <dbReference type="Google" id="ProtNLM"/>
    </source>
</evidence>
<dbReference type="EMBL" id="FMCS01000002">
    <property type="protein sequence ID" value="SCE85591.1"/>
    <property type="molecule type" value="Genomic_DNA"/>
</dbReference>
<organism evidence="1 2">
    <name type="scientific">Micromonospora chaiyaphumensis</name>
    <dbReference type="NCBI Taxonomy" id="307119"/>
    <lineage>
        <taxon>Bacteria</taxon>
        <taxon>Bacillati</taxon>
        <taxon>Actinomycetota</taxon>
        <taxon>Actinomycetes</taxon>
        <taxon>Micromonosporales</taxon>
        <taxon>Micromonosporaceae</taxon>
        <taxon>Micromonospora</taxon>
    </lineage>
</organism>
<keyword evidence="2" id="KW-1185">Reference proteome</keyword>
<proteinExistence type="predicted"/>